<feature type="domain" description="Abnormal cell migration protein 18-like fibronectin type I" evidence="2">
    <location>
        <begin position="81"/>
        <end position="134"/>
    </location>
</feature>
<dbReference type="Gene3D" id="3.10.20.30">
    <property type="match status" value="1"/>
</dbReference>
<feature type="domain" description="Succinate dehydogenase/fumarate reductase N-terminal" evidence="1">
    <location>
        <begin position="38"/>
        <end position="76"/>
    </location>
</feature>
<reference evidence="3" key="2">
    <citation type="submission" date="2014-05" db="EMBL/GenBank/DDBJ databases">
        <title>The genome and life-stage specific transcriptomes of Globodera pallida elucidate key aspects of plant parasitism by a cyst nematode.</title>
        <authorList>
            <person name="Cotton J.A."/>
            <person name="Lilley C.J."/>
            <person name="Jones L.M."/>
            <person name="Kikuchi T."/>
            <person name="Reid A.J."/>
            <person name="Thorpe P."/>
            <person name="Tsai I.J."/>
            <person name="Beasley H."/>
            <person name="Blok V."/>
            <person name="Cock P.J.A."/>
            <person name="Van den Akker S.E."/>
            <person name="Holroyd N."/>
            <person name="Hunt M."/>
            <person name="Mantelin S."/>
            <person name="Naghra H."/>
            <person name="Pain A."/>
            <person name="Palomares-Rius J.E."/>
            <person name="Zarowiecki M."/>
            <person name="Berriman M."/>
            <person name="Jones J.T."/>
            <person name="Urwin P.E."/>
        </authorList>
    </citation>
    <scope>NUCLEOTIDE SEQUENCE [LARGE SCALE GENOMIC DNA]</scope>
    <source>
        <strain evidence="3">Lindley</strain>
    </source>
</reference>
<organism evidence="3 4">
    <name type="scientific">Globodera pallida</name>
    <name type="common">Potato cyst nematode worm</name>
    <name type="synonym">Heterodera pallida</name>
    <dbReference type="NCBI Taxonomy" id="36090"/>
    <lineage>
        <taxon>Eukaryota</taxon>
        <taxon>Metazoa</taxon>
        <taxon>Ecdysozoa</taxon>
        <taxon>Nematoda</taxon>
        <taxon>Chromadorea</taxon>
        <taxon>Rhabditida</taxon>
        <taxon>Tylenchina</taxon>
        <taxon>Tylenchomorpha</taxon>
        <taxon>Tylenchoidea</taxon>
        <taxon>Heteroderidae</taxon>
        <taxon>Heteroderinae</taxon>
        <taxon>Globodera</taxon>
    </lineage>
</organism>
<dbReference type="SUPFAM" id="SSF54292">
    <property type="entry name" value="2Fe-2S ferredoxin-like"/>
    <property type="match status" value="1"/>
</dbReference>
<dbReference type="PANTHER" id="PTHR11921">
    <property type="entry name" value="SUCCINATE DEHYDROGENASE IRON-SULFUR PROTEIN"/>
    <property type="match status" value="1"/>
</dbReference>
<dbReference type="AlphaFoldDB" id="A0A183BMS5"/>
<protein>
    <submittedName>
        <fullName evidence="4">Fer2_3 domain-containing protein</fullName>
    </submittedName>
</protein>
<dbReference type="InterPro" id="IPR036010">
    <property type="entry name" value="2Fe-2S_ferredoxin-like_sf"/>
</dbReference>
<dbReference type="GO" id="GO:0022904">
    <property type="term" value="P:respiratory electron transport chain"/>
    <property type="evidence" value="ECO:0007669"/>
    <property type="project" value="TreeGrafter"/>
</dbReference>
<evidence type="ECO:0000313" key="4">
    <source>
        <dbReference type="WBParaSite" id="GPLIN_000191000"/>
    </source>
</evidence>
<reference evidence="3" key="1">
    <citation type="submission" date="2013-12" db="EMBL/GenBank/DDBJ databases">
        <authorList>
            <person name="Aslett M."/>
        </authorList>
    </citation>
    <scope>NUCLEOTIDE SEQUENCE [LARGE SCALE GENOMIC DNA]</scope>
    <source>
        <strain evidence="3">Lindley</strain>
    </source>
</reference>
<dbReference type="Proteomes" id="UP000050741">
    <property type="component" value="Unassembled WGS sequence"/>
</dbReference>
<dbReference type="Pfam" id="PF13085">
    <property type="entry name" value="Fer2_3"/>
    <property type="match status" value="1"/>
</dbReference>
<name>A0A183BMS5_GLOPA</name>
<dbReference type="InterPro" id="IPR050573">
    <property type="entry name" value="SDH/FRD_Iron-Sulfur"/>
</dbReference>
<keyword evidence="3" id="KW-1185">Reference proteome</keyword>
<dbReference type="GO" id="GO:0009060">
    <property type="term" value="P:aerobic respiration"/>
    <property type="evidence" value="ECO:0007669"/>
    <property type="project" value="TreeGrafter"/>
</dbReference>
<dbReference type="GO" id="GO:0051536">
    <property type="term" value="F:iron-sulfur cluster binding"/>
    <property type="evidence" value="ECO:0007669"/>
    <property type="project" value="InterPro"/>
</dbReference>
<dbReference type="InterPro" id="IPR012675">
    <property type="entry name" value="Beta-grasp_dom_sf"/>
</dbReference>
<reference evidence="4" key="3">
    <citation type="submission" date="2016-06" db="UniProtKB">
        <authorList>
            <consortium name="WormBaseParasite"/>
        </authorList>
    </citation>
    <scope>IDENTIFICATION</scope>
</reference>
<proteinExistence type="predicted"/>
<dbReference type="InterPro" id="IPR025192">
    <property type="entry name" value="Succ_DH/fum_Rdtase_N"/>
</dbReference>
<evidence type="ECO:0000259" key="1">
    <source>
        <dbReference type="Pfam" id="PF13085"/>
    </source>
</evidence>
<dbReference type="PANTHER" id="PTHR11921:SF29">
    <property type="entry name" value="SUCCINATE DEHYDROGENASE [UBIQUINONE] IRON-SULFUR SUBUNIT, MITOCHONDRIAL"/>
    <property type="match status" value="1"/>
</dbReference>
<dbReference type="Pfam" id="PF23003">
    <property type="entry name" value="Fn1_2"/>
    <property type="match status" value="1"/>
</dbReference>
<dbReference type="WBParaSite" id="GPLIN_000191000">
    <property type="protein sequence ID" value="GPLIN_000191000"/>
    <property type="gene ID" value="GPLIN_000191000"/>
</dbReference>
<accession>A0A183BMS5</accession>
<evidence type="ECO:0000259" key="2">
    <source>
        <dbReference type="Pfam" id="PF23003"/>
    </source>
</evidence>
<evidence type="ECO:0000313" key="3">
    <source>
        <dbReference type="Proteomes" id="UP000050741"/>
    </source>
</evidence>
<dbReference type="GO" id="GO:0009055">
    <property type="term" value="F:electron transfer activity"/>
    <property type="evidence" value="ECO:0007669"/>
    <property type="project" value="InterPro"/>
</dbReference>
<dbReference type="InterPro" id="IPR055119">
    <property type="entry name" value="Mig18_Fn1"/>
</dbReference>
<dbReference type="GO" id="GO:0031966">
    <property type="term" value="C:mitochondrial membrane"/>
    <property type="evidence" value="ECO:0007669"/>
    <property type="project" value="TreeGrafter"/>
</dbReference>
<sequence>MFFNYTGNAIFRKVLCSFPKSRPLFALFYVLLRRVCQLAKYDVDLSQCGTMVLDALIKIKNEMDPTLTFRRSCREGFTVRFQDGDFLFYCKRTAAGACEKSCVGCVLQGRRLYDGDRLQQKRTVFQCEIRPKRHALSPVACVSENGVERVIDCKWNDQSKDGTYRLKRHCVLREGRADIDTLGCVFEKDGVSRLTLKAGTFTIWREAMNISPLGVSCRRALVDGDEWPLLETFPASEVADRTNGLAEDIDPRI</sequence>